<reference evidence="1" key="1">
    <citation type="submission" date="2023-06" db="EMBL/GenBank/DDBJ databases">
        <title>Conoideocrella luteorostrata (Hypocreales: Clavicipitaceae), a potential biocontrol fungus for elongate hemlock scale in United States Christmas tree production areas.</title>
        <authorList>
            <person name="Barrett H."/>
            <person name="Lovett B."/>
            <person name="Macias A.M."/>
            <person name="Stajich J.E."/>
            <person name="Kasson M.T."/>
        </authorList>
    </citation>
    <scope>NUCLEOTIDE SEQUENCE</scope>
    <source>
        <strain evidence="1">ARSEF 14590</strain>
    </source>
</reference>
<organism evidence="1 2">
    <name type="scientific">Conoideocrella luteorostrata</name>
    <dbReference type="NCBI Taxonomy" id="1105319"/>
    <lineage>
        <taxon>Eukaryota</taxon>
        <taxon>Fungi</taxon>
        <taxon>Dikarya</taxon>
        <taxon>Ascomycota</taxon>
        <taxon>Pezizomycotina</taxon>
        <taxon>Sordariomycetes</taxon>
        <taxon>Hypocreomycetidae</taxon>
        <taxon>Hypocreales</taxon>
        <taxon>Clavicipitaceae</taxon>
        <taxon>Conoideocrella</taxon>
    </lineage>
</organism>
<sequence>MANKLGAISSGMVKYVECSALTQLKLKNVFDQAIISALEPSTAGKKRRKCLPL</sequence>
<dbReference type="InterPro" id="IPR027417">
    <property type="entry name" value="P-loop_NTPase"/>
</dbReference>
<keyword evidence="2" id="KW-1185">Reference proteome</keyword>
<name>A0AAJ0FST9_9HYPO</name>
<evidence type="ECO:0000313" key="2">
    <source>
        <dbReference type="Proteomes" id="UP001251528"/>
    </source>
</evidence>
<proteinExistence type="predicted"/>
<protein>
    <submittedName>
        <fullName evidence="1">GTPase Cdc42</fullName>
    </submittedName>
</protein>
<dbReference type="Proteomes" id="UP001251528">
    <property type="component" value="Unassembled WGS sequence"/>
</dbReference>
<accession>A0AAJ0FST9</accession>
<evidence type="ECO:0000313" key="1">
    <source>
        <dbReference type="EMBL" id="KAK2595197.1"/>
    </source>
</evidence>
<gene>
    <name evidence="1" type="primary">cdc42_2</name>
    <name evidence="1" type="ORF">QQS21_007102</name>
</gene>
<dbReference type="Gene3D" id="3.40.50.300">
    <property type="entry name" value="P-loop containing nucleotide triphosphate hydrolases"/>
    <property type="match status" value="1"/>
</dbReference>
<dbReference type="AlphaFoldDB" id="A0AAJ0FST9"/>
<comment type="caution">
    <text evidence="1">The sequence shown here is derived from an EMBL/GenBank/DDBJ whole genome shotgun (WGS) entry which is preliminary data.</text>
</comment>
<dbReference type="EMBL" id="JASWJB010000140">
    <property type="protein sequence ID" value="KAK2595197.1"/>
    <property type="molecule type" value="Genomic_DNA"/>
</dbReference>